<keyword evidence="4" id="KW-1185">Reference proteome</keyword>
<feature type="region of interest" description="Disordered" evidence="1">
    <location>
        <begin position="239"/>
        <end position="258"/>
    </location>
</feature>
<dbReference type="EMBL" id="CAJPDQ010000021">
    <property type="protein sequence ID" value="CAF9924212.1"/>
    <property type="molecule type" value="Genomic_DNA"/>
</dbReference>
<dbReference type="Proteomes" id="UP000664169">
    <property type="component" value="Unassembled WGS sequence"/>
</dbReference>
<keyword evidence="2" id="KW-0732">Signal</keyword>
<evidence type="ECO:0000313" key="4">
    <source>
        <dbReference type="Proteomes" id="UP000664169"/>
    </source>
</evidence>
<accession>A0A8H3FK10</accession>
<reference evidence="3" key="1">
    <citation type="submission" date="2021-03" db="EMBL/GenBank/DDBJ databases">
        <authorList>
            <person name="Tagirdzhanova G."/>
        </authorList>
    </citation>
    <scope>NUCLEOTIDE SEQUENCE</scope>
</reference>
<evidence type="ECO:0000313" key="3">
    <source>
        <dbReference type="EMBL" id="CAF9924212.1"/>
    </source>
</evidence>
<comment type="caution">
    <text evidence="3">The sequence shown here is derived from an EMBL/GenBank/DDBJ whole genome shotgun (WGS) entry which is preliminary data.</text>
</comment>
<feature type="compositionally biased region" description="Basic and acidic residues" evidence="1">
    <location>
        <begin position="215"/>
        <end position="234"/>
    </location>
</feature>
<gene>
    <name evidence="3" type="ORF">GOMPHAMPRED_003553</name>
</gene>
<organism evidence="3 4">
    <name type="scientific">Gomphillus americanus</name>
    <dbReference type="NCBI Taxonomy" id="1940652"/>
    <lineage>
        <taxon>Eukaryota</taxon>
        <taxon>Fungi</taxon>
        <taxon>Dikarya</taxon>
        <taxon>Ascomycota</taxon>
        <taxon>Pezizomycotina</taxon>
        <taxon>Lecanoromycetes</taxon>
        <taxon>OSLEUM clade</taxon>
        <taxon>Ostropomycetidae</taxon>
        <taxon>Ostropales</taxon>
        <taxon>Graphidaceae</taxon>
        <taxon>Gomphilloideae</taxon>
        <taxon>Gomphillus</taxon>
    </lineage>
</organism>
<dbReference type="AlphaFoldDB" id="A0A8H3FK10"/>
<proteinExistence type="predicted"/>
<evidence type="ECO:0000256" key="1">
    <source>
        <dbReference type="SAM" id="MobiDB-lite"/>
    </source>
</evidence>
<feature type="signal peptide" evidence="2">
    <location>
        <begin position="1"/>
        <end position="20"/>
    </location>
</feature>
<name>A0A8H3FK10_9LECA</name>
<feature type="region of interest" description="Disordered" evidence="1">
    <location>
        <begin position="202"/>
        <end position="234"/>
    </location>
</feature>
<sequence>MKFDLYLLFLIVGPFKLAFGHGMEARSLLPRTQGSSRSHTTPRARPSIRKDVINQPLPELKRVNSAPSQTPDPKALALMEAEKDAKNVRKDTRQREAMAVSQIDRRISRHSLLPTVRDGGARLRHHDAGQIRDMQIRLGEQRLKLGQAYVKARKAAAVASRQDRFTRNTRKARAAAAHAQIASYQSGVTDAHANSEYLPSAVRSAQARGGPSRPTADELNRMTGQAREELRHGKLMVEKASAQYQQMRAAGGKDTDSE</sequence>
<feature type="chain" id="PRO_5034643787" evidence="2">
    <location>
        <begin position="21"/>
        <end position="258"/>
    </location>
</feature>
<protein>
    <submittedName>
        <fullName evidence="3">Uncharacterized protein</fullName>
    </submittedName>
</protein>
<feature type="region of interest" description="Disordered" evidence="1">
    <location>
        <begin position="30"/>
        <end position="56"/>
    </location>
</feature>
<evidence type="ECO:0000256" key="2">
    <source>
        <dbReference type="SAM" id="SignalP"/>
    </source>
</evidence>
<feature type="compositionally biased region" description="Polar residues" evidence="1">
    <location>
        <begin position="30"/>
        <end position="41"/>
    </location>
</feature>